<keyword evidence="5" id="KW-0175">Coiled coil</keyword>
<dbReference type="Pfam" id="PF06580">
    <property type="entry name" value="His_kinase"/>
    <property type="match status" value="1"/>
</dbReference>
<dbReference type="Proteomes" id="UP000661435">
    <property type="component" value="Unassembled WGS sequence"/>
</dbReference>
<dbReference type="Gene3D" id="1.10.287.130">
    <property type="match status" value="1"/>
</dbReference>
<sequence>MKVRTLPLCIPNSSKKDKGVNQQYKRRQPKKIFAANNMRRRLLLAVSLLVFMSATALSIINYLRFASNYTEQSAANVQELVEQVSMNVENCLDGLGQLCLTPYYNSTVMAWLDCTPSSEQEALEKRREIENYLQQVMISPRKDIMRVYILADSIYSSARTGRSGITGAYYNEQWYHDALSTSEYVFLPVTPDPGNTTSSRIVVSVANQIYSLQDNKKSLGVIRIDANYNSIKAICDRVTVNEYGALMIIDSNGNIVYINSKLSPDINIEQIHGAIQENDFCVRKFSGTDYIINSHSVAPVGWQIVAINAKAEITKEAQETLLFNMIFAVVMAGIGVLISVFFISRSLSPLYDTINVMEKVEAGDLNVRANVKCTEEIAYLNGTFNRMLTKIQEMMLQEKQLTKEIYEAKYLQKEAQLEALQRQIQPHFLFNTLGTISILAKCGRISDVIQGIDQLATLLRGVVNAGKEISLEAELKITESYLHLQQLRHDALLYDIRADGVDLNYPLPALTIQPIVENAITHGCGVLSQNAFIQIDMWYEGNMLIISVYDNGAGMDPQVLSQLQQRLKDEGQRSGADLSGIGLVNIQARIRHRFGSAYGIHVQSEADGGTTVTLLLPRE</sequence>
<dbReference type="InterPro" id="IPR003660">
    <property type="entry name" value="HAMP_dom"/>
</dbReference>
<dbReference type="SUPFAM" id="SSF158472">
    <property type="entry name" value="HAMP domain-like"/>
    <property type="match status" value="1"/>
</dbReference>
<dbReference type="InterPro" id="IPR010559">
    <property type="entry name" value="Sig_transdc_His_kin_internal"/>
</dbReference>
<keyword evidence="6" id="KW-0472">Membrane</keyword>
<accession>A0A8J6JHB8</accession>
<dbReference type="PANTHER" id="PTHR34220:SF7">
    <property type="entry name" value="SENSOR HISTIDINE KINASE YPDA"/>
    <property type="match status" value="1"/>
</dbReference>
<dbReference type="RefSeq" id="WP_186909069.1">
    <property type="nucleotide sequence ID" value="NZ_JACOPP010000061.1"/>
</dbReference>
<feature type="domain" description="HAMP" evidence="7">
    <location>
        <begin position="344"/>
        <end position="396"/>
    </location>
</feature>
<dbReference type="Gene3D" id="3.30.565.10">
    <property type="entry name" value="Histidine kinase-like ATPase, C-terminal domain"/>
    <property type="match status" value="1"/>
</dbReference>
<feature type="transmembrane region" description="Helical" evidence="6">
    <location>
        <begin position="321"/>
        <end position="343"/>
    </location>
</feature>
<evidence type="ECO:0000256" key="3">
    <source>
        <dbReference type="ARBA" id="ARBA00022679"/>
    </source>
</evidence>
<dbReference type="SMART" id="SM00304">
    <property type="entry name" value="HAMP"/>
    <property type="match status" value="1"/>
</dbReference>
<organism evidence="8 9">
    <name type="scientific">Lawsonibacter hominis</name>
    <dbReference type="NCBI Taxonomy" id="2763053"/>
    <lineage>
        <taxon>Bacteria</taxon>
        <taxon>Bacillati</taxon>
        <taxon>Bacillota</taxon>
        <taxon>Clostridia</taxon>
        <taxon>Eubacteriales</taxon>
        <taxon>Oscillospiraceae</taxon>
        <taxon>Lawsonibacter</taxon>
    </lineage>
</organism>
<evidence type="ECO:0000313" key="8">
    <source>
        <dbReference type="EMBL" id="MBC5735312.1"/>
    </source>
</evidence>
<evidence type="ECO:0000256" key="6">
    <source>
        <dbReference type="SAM" id="Phobius"/>
    </source>
</evidence>
<dbReference type="Pfam" id="PF02518">
    <property type="entry name" value="HATPase_c"/>
    <property type="match status" value="1"/>
</dbReference>
<dbReference type="CDD" id="cd06225">
    <property type="entry name" value="HAMP"/>
    <property type="match status" value="1"/>
</dbReference>
<dbReference type="AlphaFoldDB" id="A0A8J6JHB8"/>
<keyword evidence="2" id="KW-0597">Phosphoprotein</keyword>
<comment type="subcellular location">
    <subcellularLocation>
        <location evidence="1">Membrane</location>
    </subcellularLocation>
</comment>
<keyword evidence="6" id="KW-0812">Transmembrane</keyword>
<evidence type="ECO:0000313" key="9">
    <source>
        <dbReference type="Proteomes" id="UP000661435"/>
    </source>
</evidence>
<dbReference type="InterPro" id="IPR050640">
    <property type="entry name" value="Bact_2-comp_sensor_kinase"/>
</dbReference>
<keyword evidence="4 8" id="KW-0418">Kinase</keyword>
<comment type="caution">
    <text evidence="8">The sequence shown here is derived from an EMBL/GenBank/DDBJ whole genome shotgun (WGS) entry which is preliminary data.</text>
</comment>
<evidence type="ECO:0000256" key="1">
    <source>
        <dbReference type="ARBA" id="ARBA00004370"/>
    </source>
</evidence>
<dbReference type="InterPro" id="IPR003594">
    <property type="entry name" value="HATPase_dom"/>
</dbReference>
<dbReference type="Gene3D" id="3.30.450.20">
    <property type="entry name" value="PAS domain"/>
    <property type="match status" value="2"/>
</dbReference>
<gene>
    <name evidence="8" type="ORF">H8S57_16605</name>
</gene>
<protein>
    <submittedName>
        <fullName evidence="8">Sensor histidine kinase</fullName>
    </submittedName>
</protein>
<feature type="coiled-coil region" evidence="5">
    <location>
        <begin position="396"/>
        <end position="423"/>
    </location>
</feature>
<dbReference type="GO" id="GO:0000155">
    <property type="term" value="F:phosphorelay sensor kinase activity"/>
    <property type="evidence" value="ECO:0007669"/>
    <property type="project" value="InterPro"/>
</dbReference>
<evidence type="ECO:0000256" key="4">
    <source>
        <dbReference type="ARBA" id="ARBA00022777"/>
    </source>
</evidence>
<keyword evidence="9" id="KW-1185">Reference proteome</keyword>
<dbReference type="InterPro" id="IPR036890">
    <property type="entry name" value="HATPase_C_sf"/>
</dbReference>
<evidence type="ECO:0000256" key="2">
    <source>
        <dbReference type="ARBA" id="ARBA00022553"/>
    </source>
</evidence>
<evidence type="ECO:0000256" key="5">
    <source>
        <dbReference type="SAM" id="Coils"/>
    </source>
</evidence>
<dbReference type="GO" id="GO:0016020">
    <property type="term" value="C:membrane"/>
    <property type="evidence" value="ECO:0007669"/>
    <property type="project" value="UniProtKB-SubCell"/>
</dbReference>
<proteinExistence type="predicted"/>
<dbReference type="SUPFAM" id="SSF55874">
    <property type="entry name" value="ATPase domain of HSP90 chaperone/DNA topoisomerase II/histidine kinase"/>
    <property type="match status" value="1"/>
</dbReference>
<name>A0A8J6JHB8_9FIRM</name>
<evidence type="ECO:0000259" key="7">
    <source>
        <dbReference type="PROSITE" id="PS50885"/>
    </source>
</evidence>
<dbReference type="PROSITE" id="PS50885">
    <property type="entry name" value="HAMP"/>
    <property type="match status" value="1"/>
</dbReference>
<reference evidence="8" key="1">
    <citation type="submission" date="2020-08" db="EMBL/GenBank/DDBJ databases">
        <title>Genome public.</title>
        <authorList>
            <person name="Liu C."/>
            <person name="Sun Q."/>
        </authorList>
    </citation>
    <scope>NUCLEOTIDE SEQUENCE</scope>
    <source>
        <strain evidence="8">NSJ-51</strain>
    </source>
</reference>
<dbReference type="EMBL" id="JACOPP010000061">
    <property type="protein sequence ID" value="MBC5735312.1"/>
    <property type="molecule type" value="Genomic_DNA"/>
</dbReference>
<dbReference type="PANTHER" id="PTHR34220">
    <property type="entry name" value="SENSOR HISTIDINE KINASE YPDA"/>
    <property type="match status" value="1"/>
</dbReference>
<keyword evidence="6" id="KW-1133">Transmembrane helix</keyword>
<keyword evidence="3" id="KW-0808">Transferase</keyword>